<gene>
    <name evidence="1" type="ORF">CERZMDRAFT_89511</name>
</gene>
<organism evidence="1 2">
    <name type="scientific">Cercospora zeae-maydis SCOH1-5</name>
    <dbReference type="NCBI Taxonomy" id="717836"/>
    <lineage>
        <taxon>Eukaryota</taxon>
        <taxon>Fungi</taxon>
        <taxon>Dikarya</taxon>
        <taxon>Ascomycota</taxon>
        <taxon>Pezizomycotina</taxon>
        <taxon>Dothideomycetes</taxon>
        <taxon>Dothideomycetidae</taxon>
        <taxon>Mycosphaerellales</taxon>
        <taxon>Mycosphaerellaceae</taxon>
        <taxon>Cercospora</taxon>
    </lineage>
</organism>
<dbReference type="AlphaFoldDB" id="A0A6A6FV52"/>
<proteinExistence type="predicted"/>
<dbReference type="Proteomes" id="UP000799539">
    <property type="component" value="Unassembled WGS sequence"/>
</dbReference>
<keyword evidence="2" id="KW-1185">Reference proteome</keyword>
<dbReference type="EMBL" id="ML992662">
    <property type="protein sequence ID" value="KAF2217382.1"/>
    <property type="molecule type" value="Genomic_DNA"/>
</dbReference>
<reference evidence="1" key="1">
    <citation type="journal article" date="2020" name="Stud. Mycol.">
        <title>101 Dothideomycetes genomes: a test case for predicting lifestyles and emergence of pathogens.</title>
        <authorList>
            <person name="Haridas S."/>
            <person name="Albert R."/>
            <person name="Binder M."/>
            <person name="Bloem J."/>
            <person name="Labutti K."/>
            <person name="Salamov A."/>
            <person name="Andreopoulos B."/>
            <person name="Baker S."/>
            <person name="Barry K."/>
            <person name="Bills G."/>
            <person name="Bluhm B."/>
            <person name="Cannon C."/>
            <person name="Castanera R."/>
            <person name="Culley D."/>
            <person name="Daum C."/>
            <person name="Ezra D."/>
            <person name="Gonzalez J."/>
            <person name="Henrissat B."/>
            <person name="Kuo A."/>
            <person name="Liang C."/>
            <person name="Lipzen A."/>
            <person name="Lutzoni F."/>
            <person name="Magnuson J."/>
            <person name="Mondo S."/>
            <person name="Nolan M."/>
            <person name="Ohm R."/>
            <person name="Pangilinan J."/>
            <person name="Park H.-J."/>
            <person name="Ramirez L."/>
            <person name="Alfaro M."/>
            <person name="Sun H."/>
            <person name="Tritt A."/>
            <person name="Yoshinaga Y."/>
            <person name="Zwiers L.-H."/>
            <person name="Turgeon B."/>
            <person name="Goodwin S."/>
            <person name="Spatafora J."/>
            <person name="Crous P."/>
            <person name="Grigoriev I."/>
        </authorList>
    </citation>
    <scope>NUCLEOTIDE SEQUENCE</scope>
    <source>
        <strain evidence="1">SCOH1-5</strain>
    </source>
</reference>
<accession>A0A6A6FV52</accession>
<evidence type="ECO:0000313" key="2">
    <source>
        <dbReference type="Proteomes" id="UP000799539"/>
    </source>
</evidence>
<name>A0A6A6FV52_9PEZI</name>
<sequence>MPRGKLCRSTLHHGSSQFHDGSLEASCQLGPGVVYAARRLDGEQESPAEGCNSVDVSQAVL</sequence>
<protein>
    <submittedName>
        <fullName evidence="1">Uncharacterized protein</fullName>
    </submittedName>
</protein>
<evidence type="ECO:0000313" key="1">
    <source>
        <dbReference type="EMBL" id="KAF2217382.1"/>
    </source>
</evidence>